<reference evidence="2" key="1">
    <citation type="submission" date="2022-11" db="UniProtKB">
        <authorList>
            <consortium name="WormBaseParasite"/>
        </authorList>
    </citation>
    <scope>IDENTIFICATION</scope>
</reference>
<sequence>MSLRLTCRCLFNKTSLNPSSAKDKINEVVTYYEKVIGLAEVKQAQNEVMQSEEKLSEAQLLRRTRQLGLKQIQTRLQDIHSELDRTPRGDDRYLHLLTEEHAAIKQEKALLAEFEAVENAEREAFHILSNKVRWSHEKEREYGERTKYWSISASLMGALLGVLGTSIGNELRMRRIKEMIPTSQEVRPILEKITELIHQEQQQVTHFVAEMKDVLRLDSPKLAELNIKKPSGGEAEVIDVLKQQHGELTSQLKELKRLVALEQALSADPNAVVYVGDEMEELLKQTERNIESRMKLQTLVTVVVAYSTLVVAAPLIYLWLNNQ</sequence>
<evidence type="ECO:0000313" key="2">
    <source>
        <dbReference type="WBParaSite" id="JU765_v2.g13369.t1"/>
    </source>
</evidence>
<organism evidence="1 2">
    <name type="scientific">Panagrolaimus sp. JU765</name>
    <dbReference type="NCBI Taxonomy" id="591449"/>
    <lineage>
        <taxon>Eukaryota</taxon>
        <taxon>Metazoa</taxon>
        <taxon>Ecdysozoa</taxon>
        <taxon>Nematoda</taxon>
        <taxon>Chromadorea</taxon>
        <taxon>Rhabditida</taxon>
        <taxon>Tylenchina</taxon>
        <taxon>Panagrolaimomorpha</taxon>
        <taxon>Panagrolaimoidea</taxon>
        <taxon>Panagrolaimidae</taxon>
        <taxon>Panagrolaimus</taxon>
    </lineage>
</organism>
<dbReference type="Proteomes" id="UP000887576">
    <property type="component" value="Unplaced"/>
</dbReference>
<proteinExistence type="predicted"/>
<evidence type="ECO:0000313" key="1">
    <source>
        <dbReference type="Proteomes" id="UP000887576"/>
    </source>
</evidence>
<name>A0AC34Q633_9BILA</name>
<dbReference type="WBParaSite" id="JU765_v2.g13369.t1">
    <property type="protein sequence ID" value="JU765_v2.g13369.t1"/>
    <property type="gene ID" value="JU765_v2.g13369"/>
</dbReference>
<protein>
    <submittedName>
        <fullName evidence="2">Coiled-coil domain-containing protein 51</fullName>
    </submittedName>
</protein>
<accession>A0AC34Q633</accession>